<dbReference type="SUPFAM" id="SSF55961">
    <property type="entry name" value="Bet v1-like"/>
    <property type="match status" value="1"/>
</dbReference>
<dbReference type="Proteomes" id="UP000321638">
    <property type="component" value="Unassembled WGS sequence"/>
</dbReference>
<dbReference type="RefSeq" id="WP_147846061.1">
    <property type="nucleotide sequence ID" value="NZ_VDUZ01000005.1"/>
</dbReference>
<organism evidence="3 4">
    <name type="scientific">Vineibacter terrae</name>
    <dbReference type="NCBI Taxonomy" id="2586908"/>
    <lineage>
        <taxon>Bacteria</taxon>
        <taxon>Pseudomonadati</taxon>
        <taxon>Pseudomonadota</taxon>
        <taxon>Alphaproteobacteria</taxon>
        <taxon>Hyphomicrobiales</taxon>
        <taxon>Vineibacter</taxon>
    </lineage>
</organism>
<dbReference type="CDD" id="cd08896">
    <property type="entry name" value="SRPBCC_CalC_Aha1-like_3"/>
    <property type="match status" value="1"/>
</dbReference>
<dbReference type="InterPro" id="IPR023393">
    <property type="entry name" value="START-like_dom_sf"/>
</dbReference>
<gene>
    <name evidence="3" type="ORF">FHP25_06330</name>
</gene>
<feature type="domain" description="Activator of Hsp90 ATPase homologue 1/2-like C-terminal" evidence="2">
    <location>
        <begin position="22"/>
        <end position="160"/>
    </location>
</feature>
<comment type="similarity">
    <text evidence="1">Belongs to the AHA1 family.</text>
</comment>
<evidence type="ECO:0000313" key="3">
    <source>
        <dbReference type="EMBL" id="TXL79553.1"/>
    </source>
</evidence>
<comment type="caution">
    <text evidence="3">The sequence shown here is derived from an EMBL/GenBank/DDBJ whole genome shotgun (WGS) entry which is preliminary data.</text>
</comment>
<accession>A0A5C8PT39</accession>
<proteinExistence type="inferred from homology"/>
<evidence type="ECO:0000313" key="4">
    <source>
        <dbReference type="Proteomes" id="UP000321638"/>
    </source>
</evidence>
<dbReference type="InterPro" id="IPR013538">
    <property type="entry name" value="ASHA1/2-like_C"/>
</dbReference>
<dbReference type="EMBL" id="VDUZ01000005">
    <property type="protein sequence ID" value="TXL79553.1"/>
    <property type="molecule type" value="Genomic_DNA"/>
</dbReference>
<reference evidence="3 4" key="1">
    <citation type="submission" date="2019-06" db="EMBL/GenBank/DDBJ databases">
        <title>New taxonomy in bacterial strain CC-CFT640, isolated from vineyard.</title>
        <authorList>
            <person name="Lin S.-Y."/>
            <person name="Tsai C.-F."/>
            <person name="Young C.-C."/>
        </authorList>
    </citation>
    <scope>NUCLEOTIDE SEQUENCE [LARGE SCALE GENOMIC DNA]</scope>
    <source>
        <strain evidence="3 4">CC-CFT640</strain>
    </source>
</reference>
<evidence type="ECO:0000256" key="1">
    <source>
        <dbReference type="ARBA" id="ARBA00006817"/>
    </source>
</evidence>
<protein>
    <submittedName>
        <fullName evidence="3">Polyketide cyclase</fullName>
    </submittedName>
</protein>
<evidence type="ECO:0000259" key="2">
    <source>
        <dbReference type="Pfam" id="PF08327"/>
    </source>
</evidence>
<name>A0A5C8PT39_9HYPH</name>
<dbReference type="Gene3D" id="3.30.530.20">
    <property type="match status" value="1"/>
</dbReference>
<dbReference type="Pfam" id="PF08327">
    <property type="entry name" value="AHSA1"/>
    <property type="match status" value="1"/>
</dbReference>
<dbReference type="AlphaFoldDB" id="A0A5C8PT39"/>
<keyword evidence="4" id="KW-1185">Reference proteome</keyword>
<dbReference type="OrthoDB" id="9805228at2"/>
<sequence length="164" mass="18744">MTKSTPWQLDPALDLVLERVVDVPRDLVWEAWTTPEHIKVWFTPRPWRTTHCEIDLRPGGMFRTVMRGPDGEAFDNSGCYLEVVPKERLVWTDALLPGWRPIKSGAGFNFTAIIALEDLGRQTRYTATAMHSDESGRRQHEDMGFHSGWGAALDQLVEHMKTRA</sequence>